<reference evidence="2" key="1">
    <citation type="submission" date="2023-03" db="EMBL/GenBank/DDBJ databases">
        <title>Massive genome expansion in bonnet fungi (Mycena s.s.) driven by repeated elements and novel gene families across ecological guilds.</title>
        <authorList>
            <consortium name="Lawrence Berkeley National Laboratory"/>
            <person name="Harder C.B."/>
            <person name="Miyauchi S."/>
            <person name="Viragh M."/>
            <person name="Kuo A."/>
            <person name="Thoen E."/>
            <person name="Andreopoulos B."/>
            <person name="Lu D."/>
            <person name="Skrede I."/>
            <person name="Drula E."/>
            <person name="Henrissat B."/>
            <person name="Morin E."/>
            <person name="Kohler A."/>
            <person name="Barry K."/>
            <person name="LaButti K."/>
            <person name="Morin E."/>
            <person name="Salamov A."/>
            <person name="Lipzen A."/>
            <person name="Mereny Z."/>
            <person name="Hegedus B."/>
            <person name="Baldrian P."/>
            <person name="Stursova M."/>
            <person name="Weitz H."/>
            <person name="Taylor A."/>
            <person name="Grigoriev I.V."/>
            <person name="Nagy L.G."/>
            <person name="Martin F."/>
            <person name="Kauserud H."/>
        </authorList>
    </citation>
    <scope>NUCLEOTIDE SEQUENCE</scope>
    <source>
        <strain evidence="2">CBHHK188m</strain>
    </source>
</reference>
<accession>A0AAD7IJV5</accession>
<keyword evidence="3" id="KW-1185">Reference proteome</keyword>
<dbReference type="Proteomes" id="UP001215280">
    <property type="component" value="Unassembled WGS sequence"/>
</dbReference>
<dbReference type="InterPro" id="IPR051058">
    <property type="entry name" value="GDSL_Est/Lipase"/>
</dbReference>
<gene>
    <name evidence="2" type="ORF">DFH07DRAFT_37043</name>
</gene>
<proteinExistence type="predicted"/>
<evidence type="ECO:0000313" key="2">
    <source>
        <dbReference type="EMBL" id="KAJ7743041.1"/>
    </source>
</evidence>
<dbReference type="Pfam" id="PF00657">
    <property type="entry name" value="Lipase_GDSL"/>
    <property type="match status" value="1"/>
</dbReference>
<organism evidence="2 3">
    <name type="scientific">Mycena maculata</name>
    <dbReference type="NCBI Taxonomy" id="230809"/>
    <lineage>
        <taxon>Eukaryota</taxon>
        <taxon>Fungi</taxon>
        <taxon>Dikarya</taxon>
        <taxon>Basidiomycota</taxon>
        <taxon>Agaricomycotina</taxon>
        <taxon>Agaricomycetes</taxon>
        <taxon>Agaricomycetidae</taxon>
        <taxon>Agaricales</taxon>
        <taxon>Marasmiineae</taxon>
        <taxon>Mycenaceae</taxon>
        <taxon>Mycena</taxon>
    </lineage>
</organism>
<evidence type="ECO:0000256" key="1">
    <source>
        <dbReference type="ARBA" id="ARBA00022801"/>
    </source>
</evidence>
<dbReference type="SUPFAM" id="SSF52266">
    <property type="entry name" value="SGNH hydrolase"/>
    <property type="match status" value="1"/>
</dbReference>
<dbReference type="AlphaFoldDB" id="A0AAD7IJV5"/>
<dbReference type="InterPro" id="IPR036514">
    <property type="entry name" value="SGNH_hydro_sf"/>
</dbReference>
<evidence type="ECO:0000313" key="3">
    <source>
        <dbReference type="Proteomes" id="UP001215280"/>
    </source>
</evidence>
<dbReference type="PANTHER" id="PTHR45648">
    <property type="entry name" value="GDSL LIPASE/ACYLHYDROLASE FAMILY PROTEIN (AFU_ORTHOLOGUE AFUA_4G14700)"/>
    <property type="match status" value="1"/>
</dbReference>
<dbReference type="PANTHER" id="PTHR45648:SF22">
    <property type="entry name" value="GDSL LIPASE_ACYLHYDROLASE FAMILY PROTEIN (AFU_ORTHOLOGUE AFUA_4G14700)"/>
    <property type="match status" value="1"/>
</dbReference>
<dbReference type="GO" id="GO:0016788">
    <property type="term" value="F:hydrolase activity, acting on ester bonds"/>
    <property type="evidence" value="ECO:0007669"/>
    <property type="project" value="InterPro"/>
</dbReference>
<keyword evidence="1 2" id="KW-0378">Hydrolase</keyword>
<dbReference type="Gene3D" id="3.40.50.1110">
    <property type="entry name" value="SGNH hydrolase"/>
    <property type="match status" value="1"/>
</dbReference>
<sequence length="278" mass="30903">MENMVFNDTTSAWPGYKCLKNLFIFGDSYSAIGFAANLPPPTKVDRKSVPFQGLTYADEDGTNWVGYLLTQHDPHPDLLVHDYAVGGARVPALGRGGAVETQVNTNFLEGYAMAATPEGLPWDAVYSLFVTWVGINDCAYSQTHTETLQLLFSLEEKLYAAGARLFLFIDVPPIGRAPACINSSSERDTTYTNWNTELRQFVTKFAAAHPDARVLSFSAFDSFNRLLDDPKKHGFDTKDVRTAWGPVWRDQLHPTSRVHEIFARDLVTFLESVDAPAA</sequence>
<protein>
    <submittedName>
        <fullName evidence="2">SGNH hydrolase-type esterase domain-containing protein</fullName>
    </submittedName>
</protein>
<comment type="caution">
    <text evidence="2">The sequence shown here is derived from an EMBL/GenBank/DDBJ whole genome shotgun (WGS) entry which is preliminary data.</text>
</comment>
<dbReference type="EMBL" id="JARJLG010000114">
    <property type="protein sequence ID" value="KAJ7743041.1"/>
    <property type="molecule type" value="Genomic_DNA"/>
</dbReference>
<dbReference type="InterPro" id="IPR001087">
    <property type="entry name" value="GDSL"/>
</dbReference>
<name>A0AAD7IJV5_9AGAR</name>